<comment type="caution">
    <text evidence="1">The sequence shown here is derived from an EMBL/GenBank/DDBJ whole genome shotgun (WGS) entry which is preliminary data.</text>
</comment>
<protein>
    <submittedName>
        <fullName evidence="1">Uncharacterized protein</fullName>
    </submittedName>
</protein>
<sequence>MMNESPSHIAREAKTLQQTLKDALKTREPWDKDVEFHRKNLRRQHLRLLLLEPYAKESKDIETHLWMQTSYQFISNYKQRITTLDRKLQTESRPQQRQGNHGVVEYRKLMQRFRQFLAEEEKFWTHLIARYQRSFALDEAIPVLVHLSILSNPDDVTTNIADSGEKDGAQAQNLGRNHFQFPPENSTPVPPSAADRETRLAILSKAIVCLGDLARYRELYNESGGRPKAGHEDTTIPARRGGRNRRGGVPGFDAIPRARNYDKAIQCYEQARFLVPHEGNPSHQLAILASYQKDTFGSLLHYYRALCVRQPYETASENVKVILIKALEHWKAKEAAHDEADPGHITPQMRVDLFKEKVVLLHALWRLGSSSSRPDPAAIAHDVQNDFAALVSERILPIDTVSKAIVLSQGALWKHLMVRDNTTSRDRRSGGPTEQATPSVVIESQISSHLMAMYRALLEIGAIELAEAPPEDAAENDLAQRITAIFRRTLPALRIANKWLSANFKYVMHASASVGGNRSNKGTTDIKSASIEGMPLFWIQYARFFSALRRAFPTDKVPSLTGPLEEDVDMRGFLPLRNLMVGDSTPNRESNGRKGNPQGNGVREKVHPNEEQLMRISDLLKDAQALVAFEGSSIILKGNMFVYQQTDTSGGRSVEKSSRQNHRTPPAAVHVKPQGPILINHRPSEVDEDAMTEATDPVGDAFRQVLNGADEMEEDVEDEEQIVWDPRASTSPAGLSVPSILPSTPGLTTPSMMRPNLSPIHPPTSLGSPTRHSPKPPPATTFAGTTAQDLLNNISKPDPAIVSAAGSQSFYPPANQPDYPHPNPQFSRGMPNYTSSSRIWGNGG</sequence>
<evidence type="ECO:0000313" key="1">
    <source>
        <dbReference type="EMBL" id="KAH7910538.1"/>
    </source>
</evidence>
<evidence type="ECO:0000313" key="2">
    <source>
        <dbReference type="Proteomes" id="UP000790377"/>
    </source>
</evidence>
<gene>
    <name evidence="1" type="ORF">BJ138DRAFT_1173098</name>
</gene>
<organism evidence="1 2">
    <name type="scientific">Hygrophoropsis aurantiaca</name>
    <dbReference type="NCBI Taxonomy" id="72124"/>
    <lineage>
        <taxon>Eukaryota</taxon>
        <taxon>Fungi</taxon>
        <taxon>Dikarya</taxon>
        <taxon>Basidiomycota</taxon>
        <taxon>Agaricomycotina</taxon>
        <taxon>Agaricomycetes</taxon>
        <taxon>Agaricomycetidae</taxon>
        <taxon>Boletales</taxon>
        <taxon>Coniophorineae</taxon>
        <taxon>Hygrophoropsidaceae</taxon>
        <taxon>Hygrophoropsis</taxon>
    </lineage>
</organism>
<dbReference type="EMBL" id="MU267709">
    <property type="protein sequence ID" value="KAH7910538.1"/>
    <property type="molecule type" value="Genomic_DNA"/>
</dbReference>
<keyword evidence="2" id="KW-1185">Reference proteome</keyword>
<proteinExistence type="predicted"/>
<accession>A0ACB8ABR7</accession>
<dbReference type="Proteomes" id="UP000790377">
    <property type="component" value="Unassembled WGS sequence"/>
</dbReference>
<reference evidence="1" key="1">
    <citation type="journal article" date="2021" name="New Phytol.">
        <title>Evolutionary innovations through gain and loss of genes in the ectomycorrhizal Boletales.</title>
        <authorList>
            <person name="Wu G."/>
            <person name="Miyauchi S."/>
            <person name="Morin E."/>
            <person name="Kuo A."/>
            <person name="Drula E."/>
            <person name="Varga T."/>
            <person name="Kohler A."/>
            <person name="Feng B."/>
            <person name="Cao Y."/>
            <person name="Lipzen A."/>
            <person name="Daum C."/>
            <person name="Hundley H."/>
            <person name="Pangilinan J."/>
            <person name="Johnson J."/>
            <person name="Barry K."/>
            <person name="LaButti K."/>
            <person name="Ng V."/>
            <person name="Ahrendt S."/>
            <person name="Min B."/>
            <person name="Choi I.G."/>
            <person name="Park H."/>
            <person name="Plett J.M."/>
            <person name="Magnuson J."/>
            <person name="Spatafora J.W."/>
            <person name="Nagy L.G."/>
            <person name="Henrissat B."/>
            <person name="Grigoriev I.V."/>
            <person name="Yang Z.L."/>
            <person name="Xu J."/>
            <person name="Martin F.M."/>
        </authorList>
    </citation>
    <scope>NUCLEOTIDE SEQUENCE</scope>
    <source>
        <strain evidence="1">ATCC 28755</strain>
    </source>
</reference>
<name>A0ACB8ABR7_9AGAM</name>